<evidence type="ECO:0008006" key="5">
    <source>
        <dbReference type="Google" id="ProtNLM"/>
    </source>
</evidence>
<sequence length="421" mass="48659">LIKLIKCKILLHSMSDFDWSDGDVDEGGRREEDEEDIEDYSNEDIDVELPECPIGEQSFQCRTDADNLPYFMSASLMTPAPLRQLFRFRIEEKWIGHSFPKHPHLNQADLWTIIYLVDSESIASGDSPIDDDLYAPWTKAGRSCQTWSYPCERKDGTITECSDGSLILRVIKYTHPVCVGLELYVARVEDSGVVTGTMLLAYTSKKFGDRNPPVRAKNKRIDSISKREIKHGYAIGQSARVILHSLSAPGILPHQVYNQGRKMERRRSNRGRLPHIDYGKIVEWKATGDFLSERTTHGNTHYFLSTKLSKEILLSNLVEHKELMERREEIKKQIDLWDGELDRMSARRKCKTCGMSLLDGDERLLVKKRVSSNHKIYHWKCVFAAFQDLKWCDFAVPRRLFQALTDEETRTIEERLFPQSE</sequence>
<reference evidence="3" key="1">
    <citation type="submission" date="2023-10" db="EMBL/GenBank/DDBJ databases">
        <title>Genome assembly of Pristionchus species.</title>
        <authorList>
            <person name="Yoshida K."/>
            <person name="Sommer R.J."/>
        </authorList>
    </citation>
    <scope>NUCLEOTIDE SEQUENCE</scope>
    <source>
        <strain evidence="3">RS5133</strain>
    </source>
</reference>
<dbReference type="EMBL" id="BTSY01000005">
    <property type="protein sequence ID" value="GMT28665.1"/>
    <property type="molecule type" value="Genomic_DNA"/>
</dbReference>
<evidence type="ECO:0000313" key="4">
    <source>
        <dbReference type="Proteomes" id="UP001432322"/>
    </source>
</evidence>
<feature type="non-terminal residue" evidence="3">
    <location>
        <position position="421"/>
    </location>
</feature>
<comment type="caution">
    <text evidence="3">The sequence shown here is derived from an EMBL/GenBank/DDBJ whole genome shotgun (WGS) entry which is preliminary data.</text>
</comment>
<keyword evidence="4" id="KW-1185">Reference proteome</keyword>
<organism evidence="3 4">
    <name type="scientific">Pristionchus fissidentatus</name>
    <dbReference type="NCBI Taxonomy" id="1538716"/>
    <lineage>
        <taxon>Eukaryota</taxon>
        <taxon>Metazoa</taxon>
        <taxon>Ecdysozoa</taxon>
        <taxon>Nematoda</taxon>
        <taxon>Chromadorea</taxon>
        <taxon>Rhabditida</taxon>
        <taxon>Rhabditina</taxon>
        <taxon>Diplogasteromorpha</taxon>
        <taxon>Diplogasteroidea</taxon>
        <taxon>Neodiplogasteridae</taxon>
        <taxon>Pristionchus</taxon>
    </lineage>
</organism>
<evidence type="ECO:0000256" key="2">
    <source>
        <dbReference type="SAM" id="MobiDB-lite"/>
    </source>
</evidence>
<feature type="region of interest" description="Disordered" evidence="2">
    <location>
        <begin position="22"/>
        <end position="41"/>
    </location>
</feature>
<evidence type="ECO:0000313" key="3">
    <source>
        <dbReference type="EMBL" id="GMT28665.1"/>
    </source>
</evidence>
<dbReference type="Proteomes" id="UP001432322">
    <property type="component" value="Unassembled WGS sequence"/>
</dbReference>
<proteinExistence type="predicted"/>
<name>A0AAV5WDZ2_9BILA</name>
<accession>A0AAV5WDZ2</accession>
<feature type="coiled-coil region" evidence="1">
    <location>
        <begin position="320"/>
        <end position="347"/>
    </location>
</feature>
<gene>
    <name evidence="3" type="ORF">PFISCL1PPCAC_19962</name>
</gene>
<dbReference type="AlphaFoldDB" id="A0AAV5WDZ2"/>
<evidence type="ECO:0000256" key="1">
    <source>
        <dbReference type="SAM" id="Coils"/>
    </source>
</evidence>
<feature type="non-terminal residue" evidence="3">
    <location>
        <position position="1"/>
    </location>
</feature>
<feature type="compositionally biased region" description="Acidic residues" evidence="2">
    <location>
        <begin position="32"/>
        <end position="41"/>
    </location>
</feature>
<protein>
    <recommendedName>
        <fullName evidence="5">PHD finger motif containing protein</fullName>
    </recommendedName>
</protein>
<keyword evidence="1" id="KW-0175">Coiled coil</keyword>